<keyword evidence="10" id="KW-1185">Reference proteome</keyword>
<dbReference type="PIRSF" id="PIRSF001430">
    <property type="entry name" value="tRNA_psdUrid_synth"/>
    <property type="match status" value="1"/>
</dbReference>
<dbReference type="Gene3D" id="3.30.70.660">
    <property type="entry name" value="Pseudouridine synthase I, catalytic domain, C-terminal subdomain"/>
    <property type="match status" value="1"/>
</dbReference>
<evidence type="ECO:0000256" key="1">
    <source>
        <dbReference type="ARBA" id="ARBA00009375"/>
    </source>
</evidence>
<dbReference type="Gene3D" id="3.30.70.580">
    <property type="entry name" value="Pseudouridine synthase I, catalytic domain, N-terminal subdomain"/>
    <property type="match status" value="1"/>
</dbReference>
<feature type="binding site" evidence="4 6">
    <location>
        <position position="121"/>
    </location>
    <ligand>
        <name>substrate</name>
    </ligand>
</feature>
<dbReference type="EMBL" id="JACKXE010000001">
    <property type="protein sequence ID" value="MBB6628761.1"/>
    <property type="molecule type" value="Genomic_DNA"/>
</dbReference>
<evidence type="ECO:0000256" key="5">
    <source>
        <dbReference type="PIRSR" id="PIRSR001430-1"/>
    </source>
</evidence>
<dbReference type="PANTHER" id="PTHR11142">
    <property type="entry name" value="PSEUDOURIDYLATE SYNTHASE"/>
    <property type="match status" value="1"/>
</dbReference>
<proteinExistence type="inferred from homology"/>
<dbReference type="SUPFAM" id="SSF55120">
    <property type="entry name" value="Pseudouridine synthase"/>
    <property type="match status" value="1"/>
</dbReference>
<dbReference type="EC" id="5.4.99.12" evidence="4"/>
<gene>
    <name evidence="4 9" type="primary">truA</name>
    <name evidence="9" type="ORF">H5V45_15650</name>
</gene>
<name>A0A7X0RI71_9ACTN</name>
<dbReference type="AlphaFoldDB" id="A0A7X0RI71"/>
<dbReference type="HAMAP" id="MF_00171">
    <property type="entry name" value="TruA"/>
    <property type="match status" value="1"/>
</dbReference>
<evidence type="ECO:0000313" key="9">
    <source>
        <dbReference type="EMBL" id="MBB6628761.1"/>
    </source>
</evidence>
<organism evidence="9 10">
    <name type="scientific">Nocardioides luti</name>
    <dbReference type="NCBI Taxonomy" id="2761101"/>
    <lineage>
        <taxon>Bacteria</taxon>
        <taxon>Bacillati</taxon>
        <taxon>Actinomycetota</taxon>
        <taxon>Actinomycetes</taxon>
        <taxon>Propionibacteriales</taxon>
        <taxon>Nocardioidaceae</taxon>
        <taxon>Nocardioides</taxon>
    </lineage>
</organism>
<sequence length="281" mass="30904">MRIRIDLAYDGGAFHGWAIQPGLRTVQASFEDALATALRLERVRVVCAGRTDTGVHARGQVVHLDVDESVVVRSAGRSQDPPLDALARRLNGILDPDVRVRRVVAAPEGFDARFSALQRRYAYRLWDSPHDVDPLRRSHVVAWDRPLDLDLLTEASAHLVGHRDFASFCRRREGATTIRTLLELSWARDASGTIEATVVADAFCHSMVRSLVGCLLAVGDGRRPTSWSAEVQAGLSRHPAVTVAHAHGLTLEEVSYPPDDELAERARLTRALRTEAGDDDG</sequence>
<comment type="subunit">
    <text evidence="4">Homodimer.</text>
</comment>
<dbReference type="RefSeq" id="WP_185253779.1">
    <property type="nucleotide sequence ID" value="NZ_JACKXE010000001.1"/>
</dbReference>
<keyword evidence="3 4" id="KW-0413">Isomerase</keyword>
<comment type="function">
    <text evidence="4">Formation of pseudouridine at positions 38, 39 and 40 in the anticodon stem and loop of transfer RNAs.</text>
</comment>
<evidence type="ECO:0000256" key="4">
    <source>
        <dbReference type="HAMAP-Rule" id="MF_00171"/>
    </source>
</evidence>
<evidence type="ECO:0000313" key="10">
    <source>
        <dbReference type="Proteomes" id="UP000523955"/>
    </source>
</evidence>
<dbReference type="Proteomes" id="UP000523955">
    <property type="component" value="Unassembled WGS sequence"/>
</dbReference>
<evidence type="ECO:0000256" key="3">
    <source>
        <dbReference type="ARBA" id="ARBA00023235"/>
    </source>
</evidence>
<feature type="active site" description="Nucleophile" evidence="4 5">
    <location>
        <position position="52"/>
    </location>
</feature>
<dbReference type="NCBIfam" id="TIGR00071">
    <property type="entry name" value="hisT_truA"/>
    <property type="match status" value="1"/>
</dbReference>
<reference evidence="9 10" key="1">
    <citation type="submission" date="2020-08" db="EMBL/GenBank/DDBJ databases">
        <authorList>
            <person name="Seo M.-J."/>
        </authorList>
    </citation>
    <scope>NUCLEOTIDE SEQUENCE [LARGE SCALE GENOMIC DNA]</scope>
    <source>
        <strain evidence="9 10">KIGAM211</strain>
    </source>
</reference>
<feature type="domain" description="Pseudouridine synthase I TruA alpha/beta" evidence="8">
    <location>
        <begin position="155"/>
        <end position="257"/>
    </location>
</feature>
<protein>
    <recommendedName>
        <fullName evidence="4">tRNA pseudouridine synthase A</fullName>
        <ecNumber evidence="4">5.4.99.12</ecNumber>
    </recommendedName>
    <alternativeName>
        <fullName evidence="4">tRNA pseudouridine(38-40) synthase</fullName>
    </alternativeName>
    <alternativeName>
        <fullName evidence="4">tRNA pseudouridylate synthase I</fullName>
    </alternativeName>
    <alternativeName>
        <fullName evidence="4">tRNA-uridine isomerase I</fullName>
    </alternativeName>
</protein>
<evidence type="ECO:0000259" key="8">
    <source>
        <dbReference type="Pfam" id="PF01416"/>
    </source>
</evidence>
<dbReference type="InterPro" id="IPR020097">
    <property type="entry name" value="PsdUridine_synth_TruA_a/b_dom"/>
</dbReference>
<keyword evidence="2 4" id="KW-0819">tRNA processing</keyword>
<dbReference type="InterPro" id="IPR020095">
    <property type="entry name" value="PsdUridine_synth_TruA_C"/>
</dbReference>
<dbReference type="FunFam" id="3.30.70.580:FF:000001">
    <property type="entry name" value="tRNA pseudouridine synthase A"/>
    <property type="match status" value="1"/>
</dbReference>
<comment type="catalytic activity">
    <reaction evidence="4 7">
        <text>uridine(38/39/40) in tRNA = pseudouridine(38/39/40) in tRNA</text>
        <dbReference type="Rhea" id="RHEA:22376"/>
        <dbReference type="Rhea" id="RHEA-COMP:10085"/>
        <dbReference type="Rhea" id="RHEA-COMP:10087"/>
        <dbReference type="ChEBI" id="CHEBI:65314"/>
        <dbReference type="ChEBI" id="CHEBI:65315"/>
        <dbReference type="EC" id="5.4.99.12"/>
    </reaction>
</comment>
<dbReference type="PANTHER" id="PTHR11142:SF0">
    <property type="entry name" value="TRNA PSEUDOURIDINE SYNTHASE-LIKE 1"/>
    <property type="match status" value="1"/>
</dbReference>
<dbReference type="GO" id="GO:0003723">
    <property type="term" value="F:RNA binding"/>
    <property type="evidence" value="ECO:0007669"/>
    <property type="project" value="InterPro"/>
</dbReference>
<dbReference type="Pfam" id="PF01416">
    <property type="entry name" value="PseudoU_synth_1"/>
    <property type="match status" value="1"/>
</dbReference>
<dbReference type="CDD" id="cd02570">
    <property type="entry name" value="PseudoU_synth_EcTruA"/>
    <property type="match status" value="1"/>
</dbReference>
<dbReference type="GO" id="GO:0031119">
    <property type="term" value="P:tRNA pseudouridine synthesis"/>
    <property type="evidence" value="ECO:0007669"/>
    <property type="project" value="UniProtKB-UniRule"/>
</dbReference>
<dbReference type="GO" id="GO:0160147">
    <property type="term" value="F:tRNA pseudouridine(38-40) synthase activity"/>
    <property type="evidence" value="ECO:0007669"/>
    <property type="project" value="UniProtKB-EC"/>
</dbReference>
<dbReference type="FunFam" id="3.30.70.660:FF:000003">
    <property type="entry name" value="tRNA pseudouridine synthase A"/>
    <property type="match status" value="1"/>
</dbReference>
<dbReference type="InterPro" id="IPR001406">
    <property type="entry name" value="PsdUridine_synth_TruA"/>
</dbReference>
<dbReference type="InterPro" id="IPR020103">
    <property type="entry name" value="PsdUridine_synth_cat_dom_sf"/>
</dbReference>
<comment type="similarity">
    <text evidence="1 4 7">Belongs to the tRNA pseudouridine synthase TruA family.</text>
</comment>
<evidence type="ECO:0000256" key="6">
    <source>
        <dbReference type="PIRSR" id="PIRSR001430-2"/>
    </source>
</evidence>
<accession>A0A7X0RI71</accession>
<evidence type="ECO:0000256" key="2">
    <source>
        <dbReference type="ARBA" id="ARBA00022694"/>
    </source>
</evidence>
<dbReference type="InterPro" id="IPR020094">
    <property type="entry name" value="TruA/RsuA/RluB/E/F_N"/>
</dbReference>
<comment type="caution">
    <text evidence="9">The sequence shown here is derived from an EMBL/GenBank/DDBJ whole genome shotgun (WGS) entry which is preliminary data.</text>
</comment>
<evidence type="ECO:0000256" key="7">
    <source>
        <dbReference type="RuleBase" id="RU003792"/>
    </source>
</evidence>
<comment type="caution">
    <text evidence="4">Lacks conserved residue(s) required for the propagation of feature annotation.</text>
</comment>